<gene>
    <name evidence="1" type="ORF">E2C01_028230</name>
</gene>
<evidence type="ECO:0000313" key="2">
    <source>
        <dbReference type="Proteomes" id="UP000324222"/>
    </source>
</evidence>
<dbReference type="AlphaFoldDB" id="A0A5B7ENH6"/>
<reference evidence="1 2" key="1">
    <citation type="submission" date="2019-05" db="EMBL/GenBank/DDBJ databases">
        <title>Another draft genome of Portunus trituberculatus and its Hox gene families provides insights of decapod evolution.</title>
        <authorList>
            <person name="Jeong J.-H."/>
            <person name="Song I."/>
            <person name="Kim S."/>
            <person name="Choi T."/>
            <person name="Kim D."/>
            <person name="Ryu S."/>
            <person name="Kim W."/>
        </authorList>
    </citation>
    <scope>NUCLEOTIDE SEQUENCE [LARGE SCALE GENOMIC DNA]</scope>
    <source>
        <tissue evidence="1">Muscle</tissue>
    </source>
</reference>
<accession>A0A5B7ENH6</accession>
<comment type="caution">
    <text evidence="1">The sequence shown here is derived from an EMBL/GenBank/DDBJ whole genome shotgun (WGS) entry which is preliminary data.</text>
</comment>
<keyword evidence="2" id="KW-1185">Reference proteome</keyword>
<organism evidence="1 2">
    <name type="scientific">Portunus trituberculatus</name>
    <name type="common">Swimming crab</name>
    <name type="synonym">Neptunus trituberculatus</name>
    <dbReference type="NCBI Taxonomy" id="210409"/>
    <lineage>
        <taxon>Eukaryota</taxon>
        <taxon>Metazoa</taxon>
        <taxon>Ecdysozoa</taxon>
        <taxon>Arthropoda</taxon>
        <taxon>Crustacea</taxon>
        <taxon>Multicrustacea</taxon>
        <taxon>Malacostraca</taxon>
        <taxon>Eumalacostraca</taxon>
        <taxon>Eucarida</taxon>
        <taxon>Decapoda</taxon>
        <taxon>Pleocyemata</taxon>
        <taxon>Brachyura</taxon>
        <taxon>Eubrachyura</taxon>
        <taxon>Portunoidea</taxon>
        <taxon>Portunidae</taxon>
        <taxon>Portuninae</taxon>
        <taxon>Portunus</taxon>
    </lineage>
</organism>
<dbReference type="EMBL" id="VSRR010003140">
    <property type="protein sequence ID" value="MPC34827.1"/>
    <property type="molecule type" value="Genomic_DNA"/>
</dbReference>
<protein>
    <submittedName>
        <fullName evidence="1">Uncharacterized protein</fullName>
    </submittedName>
</protein>
<evidence type="ECO:0000313" key="1">
    <source>
        <dbReference type="EMBL" id="MPC34827.1"/>
    </source>
</evidence>
<sequence>MQGVLIRDAQNVDRLSGGGTLAPSGAASVTTLRIVLADVHLILCLRRTTFKRLEAKLSVRSGLEGKVMLEVNILGCRIWFNTLTLSSNSDRKQMLENNSDVGRMGKIDGIR</sequence>
<name>A0A5B7ENH6_PORTR</name>
<proteinExistence type="predicted"/>
<dbReference type="Proteomes" id="UP000324222">
    <property type="component" value="Unassembled WGS sequence"/>
</dbReference>